<comment type="caution">
    <text evidence="11">The sequence shown here is derived from an EMBL/GenBank/DDBJ whole genome shotgun (WGS) entry which is preliminary data.</text>
</comment>
<accession>A0A9W4MS87</accession>
<feature type="region of interest" description="Disordered" evidence="9">
    <location>
        <begin position="204"/>
        <end position="267"/>
    </location>
</feature>
<dbReference type="Proteomes" id="UP001153618">
    <property type="component" value="Unassembled WGS sequence"/>
</dbReference>
<dbReference type="InterPro" id="IPR037382">
    <property type="entry name" value="Rsc/polybromo"/>
</dbReference>
<evidence type="ECO:0000256" key="4">
    <source>
        <dbReference type="ARBA" id="ARBA00023015"/>
    </source>
</evidence>
<dbReference type="PANTHER" id="PTHR16062">
    <property type="entry name" value="SWI/SNF-RELATED"/>
    <property type="match status" value="1"/>
</dbReference>
<dbReference type="OrthoDB" id="6017at2759"/>
<protein>
    <recommendedName>
        <fullName evidence="10">Bromo domain-containing protein</fullName>
    </recommendedName>
</protein>
<organism evidence="11 12">
    <name type="scientific">Penicillium olsonii</name>
    <dbReference type="NCBI Taxonomy" id="99116"/>
    <lineage>
        <taxon>Eukaryota</taxon>
        <taxon>Fungi</taxon>
        <taxon>Dikarya</taxon>
        <taxon>Ascomycota</taxon>
        <taxon>Pezizomycotina</taxon>
        <taxon>Eurotiomycetes</taxon>
        <taxon>Eurotiomycetidae</taxon>
        <taxon>Eurotiales</taxon>
        <taxon>Aspergillaceae</taxon>
        <taxon>Penicillium</taxon>
    </lineage>
</organism>
<keyword evidence="2" id="KW-0677">Repeat</keyword>
<dbReference type="SMART" id="SM00297">
    <property type="entry name" value="BROMO"/>
    <property type="match status" value="1"/>
</dbReference>
<keyword evidence="7" id="KW-0539">Nucleus</keyword>
<feature type="region of interest" description="Disordered" evidence="9">
    <location>
        <begin position="292"/>
        <end position="342"/>
    </location>
</feature>
<dbReference type="PANTHER" id="PTHR16062:SF19">
    <property type="entry name" value="PROTEIN POLYBROMO-1"/>
    <property type="match status" value="1"/>
</dbReference>
<evidence type="ECO:0000313" key="11">
    <source>
        <dbReference type="EMBL" id="CAG8115242.1"/>
    </source>
</evidence>
<evidence type="ECO:0000256" key="3">
    <source>
        <dbReference type="ARBA" id="ARBA00022853"/>
    </source>
</evidence>
<dbReference type="Pfam" id="PF00439">
    <property type="entry name" value="Bromodomain"/>
    <property type="match status" value="1"/>
</dbReference>
<proteinExistence type="predicted"/>
<evidence type="ECO:0000313" key="12">
    <source>
        <dbReference type="Proteomes" id="UP001153618"/>
    </source>
</evidence>
<feature type="compositionally biased region" description="Acidic residues" evidence="9">
    <location>
        <begin position="42"/>
        <end position="58"/>
    </location>
</feature>
<evidence type="ECO:0000256" key="9">
    <source>
        <dbReference type="SAM" id="MobiDB-lite"/>
    </source>
</evidence>
<evidence type="ECO:0000256" key="6">
    <source>
        <dbReference type="ARBA" id="ARBA00023163"/>
    </source>
</evidence>
<dbReference type="SUPFAM" id="SSF47370">
    <property type="entry name" value="Bromodomain"/>
    <property type="match status" value="1"/>
</dbReference>
<dbReference type="InterPro" id="IPR036427">
    <property type="entry name" value="Bromodomain-like_sf"/>
</dbReference>
<keyword evidence="6" id="KW-0804">Transcription</keyword>
<evidence type="ECO:0000256" key="2">
    <source>
        <dbReference type="ARBA" id="ARBA00022737"/>
    </source>
</evidence>
<feature type="compositionally biased region" description="Polar residues" evidence="9">
    <location>
        <begin position="253"/>
        <end position="262"/>
    </location>
</feature>
<dbReference type="GO" id="GO:0006338">
    <property type="term" value="P:chromatin remodeling"/>
    <property type="evidence" value="ECO:0007669"/>
    <property type="project" value="InterPro"/>
</dbReference>
<dbReference type="InterPro" id="IPR001487">
    <property type="entry name" value="Bromodomain"/>
</dbReference>
<dbReference type="GO" id="GO:0003682">
    <property type="term" value="F:chromatin binding"/>
    <property type="evidence" value="ECO:0007669"/>
    <property type="project" value="TreeGrafter"/>
</dbReference>
<sequence>MSSKRRSAAAASPDVRTRTKRRKVSEDDLMEISSRASSHTDSEEDEAPEAQESEVDFEGDNLQSAQDKIMSELTRLQDDDGQEVAYPFIGKPDRALYRDYYELIQHPVSLRSIQKKVRGTDSRKNTSKTTAYPTWQSFEEEVSFIWRNAREYNEDDSEISALAGILEGYFAQRVGEAKKLVPDSHVDGMLGMPRIKLKIGTSVPPIAGGSIPSMPTLGSNTIMQTNDQSPDGIADREPSGPHQRTPRGLAPQNAGTSPQAQSVGKLDNSRLVIATESTSEQLSPSLSAWGLSDLVRDEPPTSTSTSQAPSHANPGAFATDAHPFSPPNNPSCQHHTGPSMMDSILRQSGQDASMALIRNVRVATHASLSLKPDFCLDIPPSSLVSQQTVTIHLPSSHNLLTLKPRLAASTSHRQVKVVALTGMQRLHSSGDATTPVYDIRLHPGMTKVDLEAIAGPAKGVPRTGPPGADVEYERVTVFFNLLH</sequence>
<evidence type="ECO:0000259" key="10">
    <source>
        <dbReference type="PROSITE" id="PS50014"/>
    </source>
</evidence>
<gene>
    <name evidence="11" type="ORF">POLS_LOCUS5070</name>
</gene>
<keyword evidence="3" id="KW-0156">Chromatin regulator</keyword>
<keyword evidence="4" id="KW-0805">Transcription regulation</keyword>
<dbReference type="AlphaFoldDB" id="A0A9W4MS87"/>
<name>A0A9W4MS87_PENOL</name>
<dbReference type="CDD" id="cd04369">
    <property type="entry name" value="Bromodomain"/>
    <property type="match status" value="1"/>
</dbReference>
<keyword evidence="12" id="KW-1185">Reference proteome</keyword>
<dbReference type="InterPro" id="IPR054551">
    <property type="entry name" value="RSC4_Ig-like"/>
</dbReference>
<dbReference type="GO" id="GO:0016586">
    <property type="term" value="C:RSC-type complex"/>
    <property type="evidence" value="ECO:0007669"/>
    <property type="project" value="InterPro"/>
</dbReference>
<dbReference type="GO" id="GO:0006368">
    <property type="term" value="P:transcription elongation by RNA polymerase II"/>
    <property type="evidence" value="ECO:0007669"/>
    <property type="project" value="TreeGrafter"/>
</dbReference>
<dbReference type="EMBL" id="CAJVOS010000027">
    <property type="protein sequence ID" value="CAG8115242.1"/>
    <property type="molecule type" value="Genomic_DNA"/>
</dbReference>
<evidence type="ECO:0000256" key="7">
    <source>
        <dbReference type="ARBA" id="ARBA00023242"/>
    </source>
</evidence>
<feature type="domain" description="Bromo" evidence="10">
    <location>
        <begin position="80"/>
        <end position="160"/>
    </location>
</feature>
<comment type="subcellular location">
    <subcellularLocation>
        <location evidence="1">Nucleus</location>
    </subcellularLocation>
</comment>
<dbReference type="Gene3D" id="1.20.920.10">
    <property type="entry name" value="Bromodomain-like"/>
    <property type="match status" value="1"/>
</dbReference>
<keyword evidence="5 8" id="KW-0103">Bromodomain</keyword>
<evidence type="ECO:0000256" key="1">
    <source>
        <dbReference type="ARBA" id="ARBA00004123"/>
    </source>
</evidence>
<dbReference type="PROSITE" id="PS50014">
    <property type="entry name" value="BROMODOMAIN_2"/>
    <property type="match status" value="1"/>
</dbReference>
<evidence type="ECO:0000256" key="8">
    <source>
        <dbReference type="PROSITE-ProRule" id="PRU00035"/>
    </source>
</evidence>
<feature type="compositionally biased region" description="Polar residues" evidence="9">
    <location>
        <begin position="216"/>
        <end position="229"/>
    </location>
</feature>
<reference evidence="11" key="1">
    <citation type="submission" date="2021-07" db="EMBL/GenBank/DDBJ databases">
        <authorList>
            <person name="Branca A.L. A."/>
        </authorList>
    </citation>
    <scope>NUCLEOTIDE SEQUENCE</scope>
</reference>
<feature type="region of interest" description="Disordered" evidence="9">
    <location>
        <begin position="1"/>
        <end position="58"/>
    </location>
</feature>
<evidence type="ECO:0000256" key="5">
    <source>
        <dbReference type="ARBA" id="ARBA00023117"/>
    </source>
</evidence>
<dbReference type="Pfam" id="PF22994">
    <property type="entry name" value="RSC4_Ig_like"/>
    <property type="match status" value="1"/>
</dbReference>